<name>U2FQC6_9MOLU</name>
<dbReference type="PROSITE" id="PS50930">
    <property type="entry name" value="HTH_LYTTR"/>
    <property type="match status" value="1"/>
</dbReference>
<keyword evidence="3" id="KW-1185">Reference proteome</keyword>
<accession>U2FQC6</accession>
<dbReference type="GO" id="GO:0000156">
    <property type="term" value="F:phosphorelay response regulator activity"/>
    <property type="evidence" value="ECO:0007669"/>
    <property type="project" value="InterPro"/>
</dbReference>
<evidence type="ECO:0000313" key="3">
    <source>
        <dbReference type="Proteomes" id="UP000005707"/>
    </source>
</evidence>
<gene>
    <name evidence="2" type="ORF">HLPCO_000863</name>
</gene>
<dbReference type="RefSeq" id="WP_008826751.1">
    <property type="nucleotide sequence ID" value="NZ_AFNU02000002.1"/>
</dbReference>
<dbReference type="AlphaFoldDB" id="U2FQC6"/>
<dbReference type="PANTHER" id="PTHR37299">
    <property type="entry name" value="TRANSCRIPTIONAL REGULATOR-RELATED"/>
    <property type="match status" value="1"/>
</dbReference>
<dbReference type="InParanoid" id="U2FQC6"/>
<dbReference type="Pfam" id="PF04397">
    <property type="entry name" value="LytTR"/>
    <property type="match status" value="1"/>
</dbReference>
<feature type="domain" description="HTH LytTR-type" evidence="1">
    <location>
        <begin position="45"/>
        <end position="149"/>
    </location>
</feature>
<organism evidence="2 3">
    <name type="scientific">Haloplasma contractile SSD-17B</name>
    <dbReference type="NCBI Taxonomy" id="1033810"/>
    <lineage>
        <taxon>Bacteria</taxon>
        <taxon>Bacillati</taxon>
        <taxon>Mycoplasmatota</taxon>
        <taxon>Mollicutes</taxon>
        <taxon>Haloplasmatales</taxon>
        <taxon>Haloplasmataceae</taxon>
        <taxon>Haloplasma</taxon>
    </lineage>
</organism>
<sequence>MKVRLVVDDEKYNDLKAYFEHLGIEINQINFDYTLVEKNHKIKKIVGTKANEIFLIKPDDIIYFESYGNDVICHTEEHELDVKYKLYELENLLEESEFMRVSNSFIVNLNQITSITPTINRKFILKMKNNYKVHVTRSYYYQFKEFIER</sequence>
<proteinExistence type="predicted"/>
<dbReference type="Proteomes" id="UP000005707">
    <property type="component" value="Unassembled WGS sequence"/>
</dbReference>
<dbReference type="STRING" id="1033810.HLPCO_000863"/>
<dbReference type="InterPro" id="IPR046947">
    <property type="entry name" value="LytR-like"/>
</dbReference>
<dbReference type="EMBL" id="AFNU02000002">
    <property type="protein sequence ID" value="ERJ13239.1"/>
    <property type="molecule type" value="Genomic_DNA"/>
</dbReference>
<dbReference type="InterPro" id="IPR007492">
    <property type="entry name" value="LytTR_DNA-bd_dom"/>
</dbReference>
<dbReference type="SMART" id="SM00850">
    <property type="entry name" value="LytTR"/>
    <property type="match status" value="1"/>
</dbReference>
<evidence type="ECO:0000259" key="1">
    <source>
        <dbReference type="PROSITE" id="PS50930"/>
    </source>
</evidence>
<comment type="caution">
    <text evidence="2">The sequence shown here is derived from an EMBL/GenBank/DDBJ whole genome shotgun (WGS) entry which is preliminary data.</text>
</comment>
<dbReference type="PANTHER" id="PTHR37299:SF4">
    <property type="entry name" value="TRANSCRIPTIONAL REGULATOR"/>
    <property type="match status" value="1"/>
</dbReference>
<dbReference type="eggNOG" id="COG3279">
    <property type="taxonomic scope" value="Bacteria"/>
</dbReference>
<protein>
    <submittedName>
        <fullName evidence="2">Transcriptional regulator protein</fullName>
    </submittedName>
</protein>
<dbReference type="GO" id="GO:0003677">
    <property type="term" value="F:DNA binding"/>
    <property type="evidence" value="ECO:0007669"/>
    <property type="project" value="InterPro"/>
</dbReference>
<reference evidence="2 3" key="2">
    <citation type="journal article" date="2013" name="PLoS ONE">
        <title>INDIGO - INtegrated Data Warehouse of MIcrobial GenOmes with Examples from the Red Sea Extremophiles.</title>
        <authorList>
            <person name="Alam I."/>
            <person name="Antunes A."/>
            <person name="Kamau A.A."/>
            <person name="Ba Alawi W."/>
            <person name="Kalkatawi M."/>
            <person name="Stingl U."/>
            <person name="Bajic V.B."/>
        </authorList>
    </citation>
    <scope>NUCLEOTIDE SEQUENCE [LARGE SCALE GENOMIC DNA]</scope>
    <source>
        <strain evidence="2 3">SSD-17B</strain>
    </source>
</reference>
<reference evidence="2 3" key="1">
    <citation type="journal article" date="2011" name="J. Bacteriol.">
        <title>Genome sequence of Haloplasma contractile, an unusual contractile bacterium from a deep-sea anoxic brine lake.</title>
        <authorList>
            <person name="Antunes A."/>
            <person name="Alam I."/>
            <person name="El Dorry H."/>
            <person name="Siam R."/>
            <person name="Robertson A."/>
            <person name="Bajic V.B."/>
            <person name="Stingl U."/>
        </authorList>
    </citation>
    <scope>NUCLEOTIDE SEQUENCE [LARGE SCALE GENOMIC DNA]</scope>
    <source>
        <strain evidence="2 3">SSD-17B</strain>
    </source>
</reference>
<evidence type="ECO:0000313" key="2">
    <source>
        <dbReference type="EMBL" id="ERJ13239.1"/>
    </source>
</evidence>
<dbReference type="OrthoDB" id="2854729at2"/>
<dbReference type="Gene3D" id="2.40.50.1020">
    <property type="entry name" value="LytTr DNA-binding domain"/>
    <property type="match status" value="1"/>
</dbReference>